<keyword evidence="7" id="KW-0560">Oxidoreductase</keyword>
<dbReference type="PROSITE" id="PS00086">
    <property type="entry name" value="CYTOCHROME_P450"/>
    <property type="match status" value="1"/>
</dbReference>
<dbReference type="PRINTS" id="PR00465">
    <property type="entry name" value="EP450IV"/>
</dbReference>
<keyword evidence="5 6" id="KW-0408">Iron</keyword>
<evidence type="ECO:0000313" key="8">
    <source>
        <dbReference type="EMBL" id="KAF2029796.1"/>
    </source>
</evidence>
<keyword evidence="4 6" id="KW-0479">Metal-binding</keyword>
<dbReference type="InterPro" id="IPR001128">
    <property type="entry name" value="Cyt_P450"/>
</dbReference>
<dbReference type="PANTHER" id="PTHR24304">
    <property type="entry name" value="CYTOCHROME P450 FAMILY 7"/>
    <property type="match status" value="1"/>
</dbReference>
<evidence type="ECO:0000256" key="3">
    <source>
        <dbReference type="ARBA" id="ARBA00022617"/>
    </source>
</evidence>
<dbReference type="PANTHER" id="PTHR24304:SF2">
    <property type="entry name" value="24-HYDROXYCHOLESTEROL 7-ALPHA-HYDROXYLASE"/>
    <property type="match status" value="1"/>
</dbReference>
<dbReference type="Proteomes" id="UP000799777">
    <property type="component" value="Unassembled WGS sequence"/>
</dbReference>
<evidence type="ECO:0000256" key="6">
    <source>
        <dbReference type="PIRSR" id="PIRSR602403-1"/>
    </source>
</evidence>
<evidence type="ECO:0000256" key="7">
    <source>
        <dbReference type="RuleBase" id="RU000461"/>
    </source>
</evidence>
<proteinExistence type="inferred from homology"/>
<dbReference type="GO" id="GO:0008395">
    <property type="term" value="F:steroid hydroxylase activity"/>
    <property type="evidence" value="ECO:0007669"/>
    <property type="project" value="TreeGrafter"/>
</dbReference>
<dbReference type="GO" id="GO:0016705">
    <property type="term" value="F:oxidoreductase activity, acting on paired donors, with incorporation or reduction of molecular oxygen"/>
    <property type="evidence" value="ECO:0007669"/>
    <property type="project" value="InterPro"/>
</dbReference>
<comment type="similarity">
    <text evidence="2 7">Belongs to the cytochrome P450 family.</text>
</comment>
<dbReference type="EMBL" id="ML978196">
    <property type="protein sequence ID" value="KAF2029796.1"/>
    <property type="molecule type" value="Genomic_DNA"/>
</dbReference>
<accession>A0A9P4HAY0</accession>
<name>A0A9P4HAY0_9PLEO</name>
<keyword evidence="3 6" id="KW-0349">Heme</keyword>
<evidence type="ECO:0000256" key="4">
    <source>
        <dbReference type="ARBA" id="ARBA00022723"/>
    </source>
</evidence>
<dbReference type="OrthoDB" id="3366823at2759"/>
<dbReference type="GO" id="GO:0005506">
    <property type="term" value="F:iron ion binding"/>
    <property type="evidence" value="ECO:0007669"/>
    <property type="project" value="InterPro"/>
</dbReference>
<dbReference type="SUPFAM" id="SSF48264">
    <property type="entry name" value="Cytochrome P450"/>
    <property type="match status" value="1"/>
</dbReference>
<evidence type="ECO:0000256" key="2">
    <source>
        <dbReference type="ARBA" id="ARBA00010617"/>
    </source>
</evidence>
<evidence type="ECO:0000256" key="5">
    <source>
        <dbReference type="ARBA" id="ARBA00023004"/>
    </source>
</evidence>
<keyword evidence="9" id="KW-1185">Reference proteome</keyword>
<organism evidence="8 9">
    <name type="scientific">Setomelanomma holmii</name>
    <dbReference type="NCBI Taxonomy" id="210430"/>
    <lineage>
        <taxon>Eukaryota</taxon>
        <taxon>Fungi</taxon>
        <taxon>Dikarya</taxon>
        <taxon>Ascomycota</taxon>
        <taxon>Pezizomycotina</taxon>
        <taxon>Dothideomycetes</taxon>
        <taxon>Pleosporomycetidae</taxon>
        <taxon>Pleosporales</taxon>
        <taxon>Pleosporineae</taxon>
        <taxon>Phaeosphaeriaceae</taxon>
        <taxon>Setomelanomma</taxon>
    </lineage>
</organism>
<keyword evidence="7" id="KW-0503">Monooxygenase</keyword>
<evidence type="ECO:0000313" key="9">
    <source>
        <dbReference type="Proteomes" id="UP000799777"/>
    </source>
</evidence>
<evidence type="ECO:0000256" key="1">
    <source>
        <dbReference type="ARBA" id="ARBA00001971"/>
    </source>
</evidence>
<comment type="caution">
    <text evidence="8">The sequence shown here is derived from an EMBL/GenBank/DDBJ whole genome shotgun (WGS) entry which is preliminary data.</text>
</comment>
<dbReference type="InterPro" id="IPR017972">
    <property type="entry name" value="Cyt_P450_CS"/>
</dbReference>
<dbReference type="InterPro" id="IPR050529">
    <property type="entry name" value="CYP450_sterol_14alpha_dmase"/>
</dbReference>
<dbReference type="Gene3D" id="1.10.630.10">
    <property type="entry name" value="Cytochrome P450"/>
    <property type="match status" value="1"/>
</dbReference>
<gene>
    <name evidence="8" type="ORF">EK21DRAFT_66824</name>
</gene>
<sequence length="539" mass="61567">MNWNDSEVGILAGLKHHILFQVCVAFVAVCVCTRILSSQWFQQIKHSRATNVTPPTLPYWIPFLRHALQMAWDTQRFTARVLNKYGDGTPFFINAAGRKILVLLDSAQIKRVMAASKELDPNPFIHEMILGQMLGSPEETIEFYKNDDGQMDHVQMKHIRQWVTGTSLISMSKKVYERLNVNIGKEVLQNSDAEWLEIPDLFAFVQDHVTVAITETTMGTDITEQYPKMTEDQWTFMDRSIEMVTGLPRFIIPTAYNARDRLLESIKKWSRKSEALRTAGKADPFWDASAGSGLMQERQERYAKSDGFNEDARASQVLGLLFGVNSLTPPMTFWYLFETLRDPSLFQKVSTEIRNHFDAKTSSYDFMQLTVRPILQSLHAETTRFYSSNVAVRVVTSPAFALDDKYTITKGTTLFIYNKFAGLFTPGWHDARPHTTTKPLDTFWAERFLHSREGKRERFMDAGLGGSWTSFGGGEHKCPGRHFARNIGIVGLAVLLGNFECDLSITESLDDFVPKIRETAFGKMEPTRKVTARLRRRQR</sequence>
<feature type="binding site" description="axial binding residue" evidence="6">
    <location>
        <position position="478"/>
    </location>
    <ligand>
        <name>heme</name>
        <dbReference type="ChEBI" id="CHEBI:30413"/>
    </ligand>
    <ligandPart>
        <name>Fe</name>
        <dbReference type="ChEBI" id="CHEBI:18248"/>
    </ligandPart>
</feature>
<dbReference type="GO" id="GO:0020037">
    <property type="term" value="F:heme binding"/>
    <property type="evidence" value="ECO:0007669"/>
    <property type="project" value="InterPro"/>
</dbReference>
<dbReference type="InterPro" id="IPR036396">
    <property type="entry name" value="Cyt_P450_sf"/>
</dbReference>
<dbReference type="InterPro" id="IPR002403">
    <property type="entry name" value="Cyt_P450_E_grp-IV"/>
</dbReference>
<dbReference type="Pfam" id="PF00067">
    <property type="entry name" value="p450"/>
    <property type="match status" value="1"/>
</dbReference>
<comment type="cofactor">
    <cofactor evidence="1 6">
        <name>heme</name>
        <dbReference type="ChEBI" id="CHEBI:30413"/>
    </cofactor>
</comment>
<dbReference type="AlphaFoldDB" id="A0A9P4HAY0"/>
<protein>
    <submittedName>
        <fullName evidence="8">Cytochrome P450</fullName>
    </submittedName>
</protein>
<reference evidence="8" key="1">
    <citation type="journal article" date="2020" name="Stud. Mycol.">
        <title>101 Dothideomycetes genomes: a test case for predicting lifestyles and emergence of pathogens.</title>
        <authorList>
            <person name="Haridas S."/>
            <person name="Albert R."/>
            <person name="Binder M."/>
            <person name="Bloem J."/>
            <person name="Labutti K."/>
            <person name="Salamov A."/>
            <person name="Andreopoulos B."/>
            <person name="Baker S."/>
            <person name="Barry K."/>
            <person name="Bills G."/>
            <person name="Bluhm B."/>
            <person name="Cannon C."/>
            <person name="Castanera R."/>
            <person name="Culley D."/>
            <person name="Daum C."/>
            <person name="Ezra D."/>
            <person name="Gonzalez J."/>
            <person name="Henrissat B."/>
            <person name="Kuo A."/>
            <person name="Liang C."/>
            <person name="Lipzen A."/>
            <person name="Lutzoni F."/>
            <person name="Magnuson J."/>
            <person name="Mondo S."/>
            <person name="Nolan M."/>
            <person name="Ohm R."/>
            <person name="Pangilinan J."/>
            <person name="Park H.-J."/>
            <person name="Ramirez L."/>
            <person name="Alfaro M."/>
            <person name="Sun H."/>
            <person name="Tritt A."/>
            <person name="Yoshinaga Y."/>
            <person name="Zwiers L.-H."/>
            <person name="Turgeon B."/>
            <person name="Goodwin S."/>
            <person name="Spatafora J."/>
            <person name="Crous P."/>
            <person name="Grigoriev I."/>
        </authorList>
    </citation>
    <scope>NUCLEOTIDE SEQUENCE</scope>
    <source>
        <strain evidence="8">CBS 110217</strain>
    </source>
</reference>
<dbReference type="CDD" id="cd11040">
    <property type="entry name" value="CYP7_CYP8-like"/>
    <property type="match status" value="1"/>
</dbReference>